<organism evidence="2 3">
    <name type="scientific">Enterospora canceri</name>
    <dbReference type="NCBI Taxonomy" id="1081671"/>
    <lineage>
        <taxon>Eukaryota</taxon>
        <taxon>Fungi</taxon>
        <taxon>Fungi incertae sedis</taxon>
        <taxon>Microsporidia</taxon>
        <taxon>Enterocytozoonidae</taxon>
        <taxon>Enterospora</taxon>
    </lineage>
</organism>
<feature type="chain" id="PRO_5011003720" evidence="1">
    <location>
        <begin position="21"/>
        <end position="56"/>
    </location>
</feature>
<evidence type="ECO:0000313" key="2">
    <source>
        <dbReference type="EMBL" id="ORD94266.1"/>
    </source>
</evidence>
<keyword evidence="3" id="KW-1185">Reference proteome</keyword>
<evidence type="ECO:0000313" key="3">
    <source>
        <dbReference type="Proteomes" id="UP000192639"/>
    </source>
</evidence>
<proteinExistence type="predicted"/>
<dbReference type="Proteomes" id="UP000192639">
    <property type="component" value="Unassembled WGS sequence"/>
</dbReference>
<dbReference type="VEuPathDB" id="MicrosporidiaDB:ECANGB1_2650"/>
<name>A0A1Y1S785_9MICR</name>
<gene>
    <name evidence="2" type="ORF">ECANGB1_2650</name>
</gene>
<comment type="caution">
    <text evidence="2">The sequence shown here is derived from an EMBL/GenBank/DDBJ whole genome shotgun (WGS) entry which is preliminary data.</text>
</comment>
<sequence length="56" mass="6008">MNNPPLFRILLISLTTSVISPIIRLKQQTATSYVSSGTPILDISALITLSSTGYLS</sequence>
<accession>A0A1Y1S785</accession>
<dbReference type="AlphaFoldDB" id="A0A1Y1S785"/>
<feature type="signal peptide" evidence="1">
    <location>
        <begin position="1"/>
        <end position="20"/>
    </location>
</feature>
<keyword evidence="1" id="KW-0732">Signal</keyword>
<evidence type="ECO:0000256" key="1">
    <source>
        <dbReference type="SAM" id="SignalP"/>
    </source>
</evidence>
<protein>
    <submittedName>
        <fullName evidence="2">Uncharacterized protein</fullName>
    </submittedName>
</protein>
<dbReference type="EMBL" id="LWDP01000027">
    <property type="protein sequence ID" value="ORD94266.1"/>
    <property type="molecule type" value="Genomic_DNA"/>
</dbReference>
<reference evidence="2 3" key="1">
    <citation type="journal article" date="2017" name="Environ. Microbiol.">
        <title>Decay of the glycolytic pathway and adaptation to intranuclear parasitism within Enterocytozoonidae microsporidia.</title>
        <authorList>
            <person name="Wiredu Boakye D."/>
            <person name="Jaroenlak P."/>
            <person name="Prachumwat A."/>
            <person name="Williams T.A."/>
            <person name="Bateman K.S."/>
            <person name="Itsathitphaisarn O."/>
            <person name="Sritunyalucksana K."/>
            <person name="Paszkiewicz K.H."/>
            <person name="Moore K.A."/>
            <person name="Stentiford G.D."/>
            <person name="Williams B.A."/>
        </authorList>
    </citation>
    <scope>NUCLEOTIDE SEQUENCE [LARGE SCALE GENOMIC DNA]</scope>
    <source>
        <strain evidence="2 3">GB1</strain>
    </source>
</reference>